<feature type="region of interest" description="Disordered" evidence="1">
    <location>
        <begin position="18"/>
        <end position="40"/>
    </location>
</feature>
<keyword evidence="2" id="KW-1133">Transmembrane helix</keyword>
<keyword evidence="2" id="KW-0812">Transmembrane</keyword>
<dbReference type="WBParaSite" id="PSAMB.scaffold955size38147.g9932.t1">
    <property type="protein sequence ID" value="PSAMB.scaffold955size38147.g9932.t1"/>
    <property type="gene ID" value="PSAMB.scaffold955size38147.g9932"/>
</dbReference>
<dbReference type="Proteomes" id="UP000887566">
    <property type="component" value="Unplaced"/>
</dbReference>
<sequence length="479" mass="52297">MCDDQLLNIRFGNHDRTCGGQRRAWPRRPSEAQRKRHREPCGRGRQVFLPTAKLVPTAQTSIARRRSRAEQLSSPSCMYLPDKMDDDGRAMTAGANIIVAAQPPPPPVVNAHRNRRFLCGAYSPIKNKDGSEKQRRRPLVFCLLMAASLLVLFIIAIVLLLNSLGAKAPSATTADAVNSANDSFSSTTFKPPPFIDSPPTDQPPPSYTSSIVTEVHPTAPAIAINSAEDDSLIDQLAENDALAECQSELKHRKCPAIRPSTGSLSGAIESELQVALAGHLSGFRPVRYQLNLTIAREQPVTFAGGVDILLRAVVNTKRIVVHTESSTQIDFGSVRVYRCSGINICIRSIVHDPDSQMVAFELGEPVEQSQLVRLTIAHFDGKETQGGGIHSHNARPPAWQQGKAWVVGTVFQMRFARKIFPCLDHPALKARLALCLRHPANTEGRSNMPATSIVALNETNSVETCFQETPSMSTHNSTG</sequence>
<feature type="compositionally biased region" description="Pro residues" evidence="1">
    <location>
        <begin position="190"/>
        <end position="206"/>
    </location>
</feature>
<dbReference type="InterPro" id="IPR045357">
    <property type="entry name" value="Aminopeptidase_N-like_N"/>
</dbReference>
<dbReference type="GO" id="GO:0005615">
    <property type="term" value="C:extracellular space"/>
    <property type="evidence" value="ECO:0007669"/>
    <property type="project" value="TreeGrafter"/>
</dbReference>
<evidence type="ECO:0000313" key="4">
    <source>
        <dbReference type="Proteomes" id="UP000887566"/>
    </source>
</evidence>
<organism evidence="4 5">
    <name type="scientific">Plectus sambesii</name>
    <dbReference type="NCBI Taxonomy" id="2011161"/>
    <lineage>
        <taxon>Eukaryota</taxon>
        <taxon>Metazoa</taxon>
        <taxon>Ecdysozoa</taxon>
        <taxon>Nematoda</taxon>
        <taxon>Chromadorea</taxon>
        <taxon>Plectida</taxon>
        <taxon>Plectina</taxon>
        <taxon>Plectoidea</taxon>
        <taxon>Plectidae</taxon>
        <taxon>Plectus</taxon>
    </lineage>
</organism>
<dbReference type="InterPro" id="IPR050344">
    <property type="entry name" value="Peptidase_M1_aminopeptidases"/>
</dbReference>
<evidence type="ECO:0000256" key="2">
    <source>
        <dbReference type="SAM" id="Phobius"/>
    </source>
</evidence>
<feature type="region of interest" description="Disordered" evidence="1">
    <location>
        <begin position="188"/>
        <end position="211"/>
    </location>
</feature>
<dbReference type="AlphaFoldDB" id="A0A914XMI3"/>
<dbReference type="GO" id="GO:0005737">
    <property type="term" value="C:cytoplasm"/>
    <property type="evidence" value="ECO:0007669"/>
    <property type="project" value="TreeGrafter"/>
</dbReference>
<keyword evidence="2" id="KW-0472">Membrane</keyword>
<protein>
    <submittedName>
        <fullName evidence="5">Aminopeptidase N-like N-terminal domain-containing protein</fullName>
    </submittedName>
</protein>
<keyword evidence="4" id="KW-1185">Reference proteome</keyword>
<dbReference type="Gene3D" id="2.60.40.1730">
    <property type="entry name" value="tricorn interacting facor f3 domain"/>
    <property type="match status" value="1"/>
</dbReference>
<evidence type="ECO:0000259" key="3">
    <source>
        <dbReference type="Pfam" id="PF17900"/>
    </source>
</evidence>
<name>A0A914XMI3_9BILA</name>
<dbReference type="Pfam" id="PF17900">
    <property type="entry name" value="Peptidase_M1_N"/>
    <property type="match status" value="1"/>
</dbReference>
<evidence type="ECO:0000313" key="5">
    <source>
        <dbReference type="WBParaSite" id="PSAMB.scaffold955size38147.g9932.t1"/>
    </source>
</evidence>
<dbReference type="SUPFAM" id="SSF63737">
    <property type="entry name" value="Leukotriene A4 hydrolase N-terminal domain"/>
    <property type="match status" value="1"/>
</dbReference>
<dbReference type="PANTHER" id="PTHR11533">
    <property type="entry name" value="PROTEASE M1 ZINC METALLOPROTEASE"/>
    <property type="match status" value="1"/>
</dbReference>
<dbReference type="GO" id="GO:0016020">
    <property type="term" value="C:membrane"/>
    <property type="evidence" value="ECO:0007669"/>
    <property type="project" value="TreeGrafter"/>
</dbReference>
<proteinExistence type="predicted"/>
<feature type="domain" description="Aminopeptidase N-like N-terminal" evidence="3">
    <location>
        <begin position="285"/>
        <end position="474"/>
    </location>
</feature>
<accession>A0A914XMI3</accession>
<reference evidence="5" key="1">
    <citation type="submission" date="2022-11" db="UniProtKB">
        <authorList>
            <consortium name="WormBaseParasite"/>
        </authorList>
    </citation>
    <scope>IDENTIFICATION</scope>
</reference>
<dbReference type="InterPro" id="IPR042097">
    <property type="entry name" value="Aminopeptidase_N-like_N_sf"/>
</dbReference>
<evidence type="ECO:0000256" key="1">
    <source>
        <dbReference type="SAM" id="MobiDB-lite"/>
    </source>
</evidence>
<feature type="transmembrane region" description="Helical" evidence="2">
    <location>
        <begin position="138"/>
        <end position="161"/>
    </location>
</feature>
<dbReference type="PANTHER" id="PTHR11533:SF294">
    <property type="entry name" value="THYROTROPIN-RELEASING HORMONE-DEGRADING ECTOENZYME"/>
    <property type="match status" value="1"/>
</dbReference>